<evidence type="ECO:0008006" key="4">
    <source>
        <dbReference type="Google" id="ProtNLM"/>
    </source>
</evidence>
<accession>A0A9D9DAT2</accession>
<proteinExistence type="predicted"/>
<sequence length="65" mass="6938">MNKLKVLTVSSVLSVLAASCDVSAAAQNSRPQFTGRSQSTINLPLQRAAARTEEELLVPPAKEQD</sequence>
<organism evidence="2 3">
    <name type="scientific">Candidatus Avisuccinivibrio stercorigallinarum</name>
    <dbReference type="NCBI Taxonomy" id="2840704"/>
    <lineage>
        <taxon>Bacteria</taxon>
        <taxon>Pseudomonadati</taxon>
        <taxon>Pseudomonadota</taxon>
        <taxon>Gammaproteobacteria</taxon>
        <taxon>Aeromonadales</taxon>
        <taxon>Succinivibrionaceae</taxon>
        <taxon>Succinivibrionaceae incertae sedis</taxon>
        <taxon>Candidatus Avisuccinivibrio</taxon>
    </lineage>
</organism>
<evidence type="ECO:0000313" key="3">
    <source>
        <dbReference type="Proteomes" id="UP000823631"/>
    </source>
</evidence>
<dbReference type="EMBL" id="JADINH010000081">
    <property type="protein sequence ID" value="MBO8415487.1"/>
    <property type="molecule type" value="Genomic_DNA"/>
</dbReference>
<evidence type="ECO:0000256" key="1">
    <source>
        <dbReference type="SAM" id="SignalP"/>
    </source>
</evidence>
<evidence type="ECO:0000313" key="2">
    <source>
        <dbReference type="EMBL" id="MBO8415487.1"/>
    </source>
</evidence>
<feature type="chain" id="PRO_5038877254" description="Lipoprotein" evidence="1">
    <location>
        <begin position="25"/>
        <end position="65"/>
    </location>
</feature>
<reference evidence="2" key="2">
    <citation type="journal article" date="2021" name="PeerJ">
        <title>Extensive microbial diversity within the chicken gut microbiome revealed by metagenomics and culture.</title>
        <authorList>
            <person name="Gilroy R."/>
            <person name="Ravi A."/>
            <person name="Getino M."/>
            <person name="Pursley I."/>
            <person name="Horton D.L."/>
            <person name="Alikhan N.F."/>
            <person name="Baker D."/>
            <person name="Gharbi K."/>
            <person name="Hall N."/>
            <person name="Watson M."/>
            <person name="Adriaenssens E.M."/>
            <person name="Foster-Nyarko E."/>
            <person name="Jarju S."/>
            <person name="Secka A."/>
            <person name="Antonio M."/>
            <person name="Oren A."/>
            <person name="Chaudhuri R.R."/>
            <person name="La Ragione R."/>
            <person name="Hildebrand F."/>
            <person name="Pallen M.J."/>
        </authorList>
    </citation>
    <scope>NUCLEOTIDE SEQUENCE</scope>
    <source>
        <strain evidence="2">17213</strain>
    </source>
</reference>
<name>A0A9D9DAT2_9GAMM</name>
<keyword evidence="1" id="KW-0732">Signal</keyword>
<dbReference type="PROSITE" id="PS51257">
    <property type="entry name" value="PROKAR_LIPOPROTEIN"/>
    <property type="match status" value="1"/>
</dbReference>
<gene>
    <name evidence="2" type="ORF">IAB19_03785</name>
</gene>
<dbReference type="Proteomes" id="UP000823631">
    <property type="component" value="Unassembled WGS sequence"/>
</dbReference>
<feature type="signal peptide" evidence="1">
    <location>
        <begin position="1"/>
        <end position="24"/>
    </location>
</feature>
<reference evidence="2" key="1">
    <citation type="submission" date="2020-10" db="EMBL/GenBank/DDBJ databases">
        <authorList>
            <person name="Gilroy R."/>
        </authorList>
    </citation>
    <scope>NUCLEOTIDE SEQUENCE</scope>
    <source>
        <strain evidence="2">17213</strain>
    </source>
</reference>
<comment type="caution">
    <text evidence="2">The sequence shown here is derived from an EMBL/GenBank/DDBJ whole genome shotgun (WGS) entry which is preliminary data.</text>
</comment>
<protein>
    <recommendedName>
        <fullName evidence="4">Lipoprotein</fullName>
    </recommendedName>
</protein>
<dbReference type="AlphaFoldDB" id="A0A9D9DAT2"/>